<feature type="domain" description="Co-chaperone DjlA N-terminal" evidence="1">
    <location>
        <begin position="29"/>
        <end position="145"/>
    </location>
</feature>
<dbReference type="Pfam" id="PF05099">
    <property type="entry name" value="TerB"/>
    <property type="match status" value="1"/>
</dbReference>
<dbReference type="Gene3D" id="1.10.3680.10">
    <property type="entry name" value="TerB-like"/>
    <property type="match status" value="1"/>
</dbReference>
<gene>
    <name evidence="2" type="ORF">J2X05_001135</name>
</gene>
<name>A0ABU1UV99_9GAMM</name>
<comment type="caution">
    <text evidence="2">The sequence shown here is derived from an EMBL/GenBank/DDBJ whole genome shotgun (WGS) entry which is preliminary data.</text>
</comment>
<dbReference type="EMBL" id="JAVDVX010000002">
    <property type="protein sequence ID" value="MDR7089129.1"/>
    <property type="molecule type" value="Genomic_DNA"/>
</dbReference>
<dbReference type="InterPro" id="IPR007791">
    <property type="entry name" value="DjlA_N"/>
</dbReference>
<proteinExistence type="predicted"/>
<evidence type="ECO:0000313" key="3">
    <source>
        <dbReference type="Proteomes" id="UP001253595"/>
    </source>
</evidence>
<evidence type="ECO:0000259" key="1">
    <source>
        <dbReference type="Pfam" id="PF05099"/>
    </source>
</evidence>
<dbReference type="SUPFAM" id="SSF158682">
    <property type="entry name" value="TerB-like"/>
    <property type="match status" value="1"/>
</dbReference>
<dbReference type="RefSeq" id="WP_310069816.1">
    <property type="nucleotide sequence ID" value="NZ_JAVDVX010000002.1"/>
</dbReference>
<sequence>MLNKLSRFIERHLQPAGGSSPVLSDHQKQLAVASLLVEVAMADHQFSEVELHNLTLILERKFSLSLDELTELISLAKNETNHATSLHQFTQLINQYCTTEEKFKLMKAMWEMAYADNDLDKYEDYIIRKVADLIYVPHTEFIRAKSLVKASLLSAEN</sequence>
<accession>A0ABU1UV99</accession>
<dbReference type="Proteomes" id="UP001253595">
    <property type="component" value="Unassembled WGS sequence"/>
</dbReference>
<evidence type="ECO:0000313" key="2">
    <source>
        <dbReference type="EMBL" id="MDR7089129.1"/>
    </source>
</evidence>
<organism evidence="2 3">
    <name type="scientific">Cellvibrio fibrivorans</name>
    <dbReference type="NCBI Taxonomy" id="126350"/>
    <lineage>
        <taxon>Bacteria</taxon>
        <taxon>Pseudomonadati</taxon>
        <taxon>Pseudomonadota</taxon>
        <taxon>Gammaproteobacteria</taxon>
        <taxon>Cellvibrionales</taxon>
        <taxon>Cellvibrionaceae</taxon>
        <taxon>Cellvibrio</taxon>
    </lineage>
</organism>
<dbReference type="InterPro" id="IPR029024">
    <property type="entry name" value="TerB-like"/>
</dbReference>
<reference evidence="2 3" key="1">
    <citation type="submission" date="2023-07" db="EMBL/GenBank/DDBJ databases">
        <title>Sorghum-associated microbial communities from plants grown in Nebraska, USA.</title>
        <authorList>
            <person name="Schachtman D."/>
        </authorList>
    </citation>
    <scope>NUCLEOTIDE SEQUENCE [LARGE SCALE GENOMIC DNA]</scope>
    <source>
        <strain evidence="2 3">BE190</strain>
    </source>
</reference>
<dbReference type="CDD" id="cd07313">
    <property type="entry name" value="terB_like_2"/>
    <property type="match status" value="1"/>
</dbReference>
<keyword evidence="3" id="KW-1185">Reference proteome</keyword>
<protein>
    <submittedName>
        <fullName evidence="2">Tellurite resistance protein B-like protein</fullName>
    </submittedName>
</protein>